<comment type="caution">
    <text evidence="7">The sequence shown here is derived from an EMBL/GenBank/DDBJ whole genome shotgun (WGS) entry which is preliminary data.</text>
</comment>
<proteinExistence type="predicted"/>
<keyword evidence="8" id="KW-1185">Reference proteome</keyword>
<evidence type="ECO:0000259" key="6">
    <source>
        <dbReference type="PROSITE" id="PS50977"/>
    </source>
</evidence>
<dbReference type="Gene3D" id="1.10.357.10">
    <property type="entry name" value="Tetracycline Repressor, domain 2"/>
    <property type="match status" value="1"/>
</dbReference>
<gene>
    <name evidence="7" type="ORF">JOF48_000261</name>
</gene>
<sequence>MSSFTLPAENETAARAPSRRELNKAATRDAIAAAALDFLRNKDLAAFTVDDVAAAAGVSRRTFFNYFSSVEAAVASYTAAFLDQVIVELEARPLNEPLLQSARIALSNGGRPETLAILAETVSLTQDPQFDRFQLQAWEDCSLKIADVARHRLPPDADELYLNALVGAVVGSCRAAFMVWFQRHGTNITPESLADLRSLLDQTIEHLRHGFKN</sequence>
<dbReference type="EMBL" id="JAGIOI010000001">
    <property type="protein sequence ID" value="MBP2411462.1"/>
    <property type="molecule type" value="Genomic_DNA"/>
</dbReference>
<dbReference type="SUPFAM" id="SSF46689">
    <property type="entry name" value="Homeodomain-like"/>
    <property type="match status" value="1"/>
</dbReference>
<dbReference type="Pfam" id="PF00440">
    <property type="entry name" value="TetR_N"/>
    <property type="match status" value="1"/>
</dbReference>
<keyword evidence="3" id="KW-0804">Transcription</keyword>
<evidence type="ECO:0000256" key="5">
    <source>
        <dbReference type="SAM" id="MobiDB-lite"/>
    </source>
</evidence>
<evidence type="ECO:0000256" key="2">
    <source>
        <dbReference type="ARBA" id="ARBA00023125"/>
    </source>
</evidence>
<name>A0ABS4YST5_9MICC</name>
<dbReference type="Gene3D" id="1.10.10.60">
    <property type="entry name" value="Homeodomain-like"/>
    <property type="match status" value="1"/>
</dbReference>
<evidence type="ECO:0000256" key="3">
    <source>
        <dbReference type="ARBA" id="ARBA00023163"/>
    </source>
</evidence>
<feature type="DNA-binding region" description="H-T-H motif" evidence="4">
    <location>
        <begin position="48"/>
        <end position="67"/>
    </location>
</feature>
<evidence type="ECO:0000256" key="4">
    <source>
        <dbReference type="PROSITE-ProRule" id="PRU00335"/>
    </source>
</evidence>
<dbReference type="PANTHER" id="PTHR30055:SF238">
    <property type="entry name" value="MYCOFACTOCIN BIOSYNTHESIS TRANSCRIPTIONAL REGULATOR MFTR-RELATED"/>
    <property type="match status" value="1"/>
</dbReference>
<dbReference type="PANTHER" id="PTHR30055">
    <property type="entry name" value="HTH-TYPE TRANSCRIPTIONAL REGULATOR RUTR"/>
    <property type="match status" value="1"/>
</dbReference>
<dbReference type="Pfam" id="PF17754">
    <property type="entry name" value="TetR_C_14"/>
    <property type="match status" value="1"/>
</dbReference>
<organism evidence="7 8">
    <name type="scientific">Arthrobacter stackebrandtii</name>
    <dbReference type="NCBI Taxonomy" id="272161"/>
    <lineage>
        <taxon>Bacteria</taxon>
        <taxon>Bacillati</taxon>
        <taxon>Actinomycetota</taxon>
        <taxon>Actinomycetes</taxon>
        <taxon>Micrococcales</taxon>
        <taxon>Micrococcaceae</taxon>
        <taxon>Arthrobacter</taxon>
    </lineage>
</organism>
<keyword evidence="2 4" id="KW-0238">DNA-binding</keyword>
<dbReference type="Proteomes" id="UP000711614">
    <property type="component" value="Unassembled WGS sequence"/>
</dbReference>
<protein>
    <submittedName>
        <fullName evidence="7">AcrR family transcriptional regulator</fullName>
    </submittedName>
</protein>
<evidence type="ECO:0000256" key="1">
    <source>
        <dbReference type="ARBA" id="ARBA00023015"/>
    </source>
</evidence>
<evidence type="ECO:0000313" key="7">
    <source>
        <dbReference type="EMBL" id="MBP2411462.1"/>
    </source>
</evidence>
<feature type="domain" description="HTH tetR-type" evidence="6">
    <location>
        <begin position="25"/>
        <end position="85"/>
    </location>
</feature>
<dbReference type="RefSeq" id="WP_209676601.1">
    <property type="nucleotide sequence ID" value="NZ_JAGIOI010000001.1"/>
</dbReference>
<dbReference type="InterPro" id="IPR050109">
    <property type="entry name" value="HTH-type_TetR-like_transc_reg"/>
</dbReference>
<dbReference type="InterPro" id="IPR009057">
    <property type="entry name" value="Homeodomain-like_sf"/>
</dbReference>
<dbReference type="InterPro" id="IPR041347">
    <property type="entry name" value="MftR_C"/>
</dbReference>
<keyword evidence="1" id="KW-0805">Transcription regulation</keyword>
<accession>A0ABS4YST5</accession>
<dbReference type="InterPro" id="IPR001647">
    <property type="entry name" value="HTH_TetR"/>
</dbReference>
<reference evidence="7 8" key="1">
    <citation type="submission" date="2021-03" db="EMBL/GenBank/DDBJ databases">
        <title>Sequencing the genomes of 1000 actinobacteria strains.</title>
        <authorList>
            <person name="Klenk H.-P."/>
        </authorList>
    </citation>
    <scope>NUCLEOTIDE SEQUENCE [LARGE SCALE GENOMIC DNA]</scope>
    <source>
        <strain evidence="7 8">DSM 16005</strain>
    </source>
</reference>
<feature type="region of interest" description="Disordered" evidence="5">
    <location>
        <begin position="1"/>
        <end position="21"/>
    </location>
</feature>
<dbReference type="PROSITE" id="PS50977">
    <property type="entry name" value="HTH_TETR_2"/>
    <property type="match status" value="1"/>
</dbReference>
<evidence type="ECO:0000313" key="8">
    <source>
        <dbReference type="Proteomes" id="UP000711614"/>
    </source>
</evidence>